<feature type="compositionally biased region" description="Low complexity" evidence="2">
    <location>
        <begin position="689"/>
        <end position="703"/>
    </location>
</feature>
<dbReference type="SUPFAM" id="SSF54534">
    <property type="entry name" value="FKBP-like"/>
    <property type="match status" value="1"/>
</dbReference>
<evidence type="ECO:0000256" key="1">
    <source>
        <dbReference type="PROSITE-ProRule" id="PRU00278"/>
    </source>
</evidence>
<evidence type="ECO:0000256" key="2">
    <source>
        <dbReference type="SAM" id="MobiDB-lite"/>
    </source>
</evidence>
<keyword evidence="1" id="KW-0413">Isomerase</keyword>
<dbReference type="KEGG" id="bbes:BESB_058910"/>
<comment type="caution">
    <text evidence="5">The sequence shown here is derived from an EMBL/GenBank/DDBJ whole genome shotgun (WGS) entry which is preliminary data.</text>
</comment>
<evidence type="ECO:0000313" key="6">
    <source>
        <dbReference type="Proteomes" id="UP000224006"/>
    </source>
</evidence>
<evidence type="ECO:0000259" key="3">
    <source>
        <dbReference type="PROSITE" id="PS50006"/>
    </source>
</evidence>
<protein>
    <submittedName>
        <fullName evidence="5">PPIC-type PPIASE domain-containing protein</fullName>
    </submittedName>
</protein>
<evidence type="ECO:0000313" key="5">
    <source>
        <dbReference type="EMBL" id="PFH35004.1"/>
    </source>
</evidence>
<dbReference type="Pfam" id="PF00498">
    <property type="entry name" value="FHA"/>
    <property type="match status" value="1"/>
</dbReference>
<dbReference type="GO" id="GO:0003755">
    <property type="term" value="F:peptidyl-prolyl cis-trans isomerase activity"/>
    <property type="evidence" value="ECO:0007669"/>
    <property type="project" value="UniProtKB-KW"/>
</dbReference>
<feature type="domain" description="FHA" evidence="3">
    <location>
        <begin position="222"/>
        <end position="277"/>
    </location>
</feature>
<dbReference type="Gene3D" id="3.10.50.40">
    <property type="match status" value="1"/>
</dbReference>
<feature type="compositionally biased region" description="Basic and acidic residues" evidence="2">
    <location>
        <begin position="651"/>
        <end position="688"/>
    </location>
</feature>
<gene>
    <name evidence="5" type="ORF">BESB_058910</name>
</gene>
<dbReference type="SUPFAM" id="SSF49879">
    <property type="entry name" value="SMAD/FHA domain"/>
    <property type="match status" value="1"/>
</dbReference>
<feature type="compositionally biased region" description="Pro residues" evidence="2">
    <location>
        <begin position="354"/>
        <end position="369"/>
    </location>
</feature>
<dbReference type="PANTHER" id="PTHR23308">
    <property type="entry name" value="NUCLEAR INHIBITOR OF PROTEIN PHOSPHATASE-1"/>
    <property type="match status" value="1"/>
</dbReference>
<keyword evidence="1" id="KW-0697">Rotamase</keyword>
<proteinExistence type="predicted"/>
<reference evidence="5 6" key="1">
    <citation type="submission" date="2017-09" db="EMBL/GenBank/DDBJ databases">
        <title>Genome sequencing of Besnoitia besnoiti strain Bb-Ger1.</title>
        <authorList>
            <person name="Schares G."/>
            <person name="Venepally P."/>
            <person name="Lorenzi H.A."/>
        </authorList>
    </citation>
    <scope>NUCLEOTIDE SEQUENCE [LARGE SCALE GENOMIC DNA]</scope>
    <source>
        <strain evidence="5 6">Bb-Ger1</strain>
    </source>
</reference>
<feature type="compositionally biased region" description="Low complexity" evidence="2">
    <location>
        <begin position="10"/>
        <end position="19"/>
    </location>
</feature>
<feature type="region of interest" description="Disordered" evidence="2">
    <location>
        <begin position="1"/>
        <end position="44"/>
    </location>
</feature>
<dbReference type="RefSeq" id="XP_029219013.1">
    <property type="nucleotide sequence ID" value="XM_029364305.1"/>
</dbReference>
<name>A0A2A9MCQ3_BESBE</name>
<feature type="domain" description="PpiC" evidence="4">
    <location>
        <begin position="776"/>
        <end position="924"/>
    </location>
</feature>
<dbReference type="Gene3D" id="2.60.200.20">
    <property type="match status" value="1"/>
</dbReference>
<feature type="region of interest" description="Disordered" evidence="2">
    <location>
        <begin position="307"/>
        <end position="491"/>
    </location>
</feature>
<dbReference type="GeneID" id="40310819"/>
<dbReference type="InterPro" id="IPR008984">
    <property type="entry name" value="SMAD_FHA_dom_sf"/>
</dbReference>
<dbReference type="PROSITE" id="PS50006">
    <property type="entry name" value="FHA_DOMAIN"/>
    <property type="match status" value="1"/>
</dbReference>
<feature type="compositionally biased region" description="Basic and acidic residues" evidence="2">
    <location>
        <begin position="340"/>
        <end position="350"/>
    </location>
</feature>
<feature type="compositionally biased region" description="Polar residues" evidence="2">
    <location>
        <begin position="442"/>
        <end position="455"/>
    </location>
</feature>
<dbReference type="AlphaFoldDB" id="A0A2A9MCQ3"/>
<evidence type="ECO:0000259" key="4">
    <source>
        <dbReference type="PROSITE" id="PS50198"/>
    </source>
</evidence>
<dbReference type="PROSITE" id="PS50198">
    <property type="entry name" value="PPIC_PPIASE_2"/>
    <property type="match status" value="1"/>
</dbReference>
<sequence>MRYLSPPDSPSSGIDSDPSVAPPPAAPAELSEAQSHYTRQRSDWQARLGVAPHAAAPVAPACSSFVAGGALHSMSTQNKAVLLPPSLSSAAAASAALASAASPPPVAPGPAASLPPVGVLQTLTGRPGAATAVTSSSAAALVAKAFGKGGGNAKFAAAAAAAEKAAQAVAAGRSGAGFAPDAQVAGEPVQRFSHIKVMKEGTCLEVFCLPVMFKKIAPRDRLILGRGEQADVHTEHPSCSRLHAELRRVEGAAGSRCTYSLRDLGSGHGTLLNGGKIAAGKETELEDEDEIQFGFSQRLYIFFSGRDSLEDTSEPPPAAQSACLPPRLSGDVEGPRGALPHREIENDSRGGPRQAPPRVPPPPPPPGGPHFPLHANGNFSPRGKSGWRRGESGWRESGWGPRGSEDAGGGQGISWASDNGTQQDGPFSSHGGVDTGMHGGWQQPSAHPQWRNSAGQPYYDGGGAQLRHGGSPFPSAHWGEEGRWSGEGQGAGDAYGALQSCAMQESAAAGGGERGARSGCSGREEAAPDLHNWTAAASASNWSSFSPAASAMSQYNAGGSNAFSSTPSPYYAAADGGAPAHGDGFLPFYGEQRGGNEASCAGGGGSCSSPEKSARPFQERGPDKQARKKLWQNSKSDKEESSSRVSAEQDLLEHKEKLIREHRERLLQDREMMLSQKERLLGKSEQKPAETPATAVSASPAPAKRSREGSELSDIAENRVETEACVVEAGGKGQEEGTSQAKKMKLDSAAPTAVASQQGVPAQQSRRPGSDEKPTAAQAYCSHILLKFRRGKEDGVWKGAASSAPGKDRQALVGRGGLPVTRTRSDAISSLESVKQIVAEDTSQFGEFAAELSDCPSSRMRGLLGWVSRDTRGGACGSADGESGDDKRWSLPAEVVQAALQMKVGAVSAVIESEHGAHLLYRVK</sequence>
<feature type="compositionally biased region" description="Polar residues" evidence="2">
    <location>
        <begin position="754"/>
        <end position="767"/>
    </location>
</feature>
<feature type="compositionally biased region" description="Basic and acidic residues" evidence="2">
    <location>
        <begin position="612"/>
        <end position="625"/>
    </location>
</feature>
<keyword evidence="6" id="KW-1185">Reference proteome</keyword>
<dbReference type="InterPro" id="IPR000297">
    <property type="entry name" value="PPIase_PpiC"/>
</dbReference>
<feature type="compositionally biased region" description="Polar residues" evidence="2">
    <location>
        <begin position="414"/>
        <end position="426"/>
    </location>
</feature>
<accession>A0A2A9MCQ3</accession>
<dbReference type="InterPro" id="IPR000253">
    <property type="entry name" value="FHA_dom"/>
</dbReference>
<dbReference type="InterPro" id="IPR050923">
    <property type="entry name" value="Cell_Proc_Reg/RNA_Proc"/>
</dbReference>
<dbReference type="Pfam" id="PF00639">
    <property type="entry name" value="Rotamase"/>
    <property type="match status" value="1"/>
</dbReference>
<dbReference type="EMBL" id="NWUJ01000005">
    <property type="protein sequence ID" value="PFH35004.1"/>
    <property type="molecule type" value="Genomic_DNA"/>
</dbReference>
<feature type="compositionally biased region" description="Basic and acidic residues" evidence="2">
    <location>
        <begin position="705"/>
        <end position="722"/>
    </location>
</feature>
<dbReference type="InterPro" id="IPR046357">
    <property type="entry name" value="PPIase_dom_sf"/>
</dbReference>
<dbReference type="SMART" id="SM00240">
    <property type="entry name" value="FHA"/>
    <property type="match status" value="1"/>
</dbReference>
<dbReference type="STRING" id="94643.A0A2A9MCQ3"/>
<dbReference type="VEuPathDB" id="ToxoDB:BESB_058910"/>
<feature type="region of interest" description="Disordered" evidence="2">
    <location>
        <begin position="588"/>
        <end position="776"/>
    </location>
</feature>
<dbReference type="OrthoDB" id="444265at2759"/>
<dbReference type="Proteomes" id="UP000224006">
    <property type="component" value="Chromosome V"/>
</dbReference>
<organism evidence="5 6">
    <name type="scientific">Besnoitia besnoiti</name>
    <name type="common">Apicomplexan protozoan</name>
    <dbReference type="NCBI Taxonomy" id="94643"/>
    <lineage>
        <taxon>Eukaryota</taxon>
        <taxon>Sar</taxon>
        <taxon>Alveolata</taxon>
        <taxon>Apicomplexa</taxon>
        <taxon>Conoidasida</taxon>
        <taxon>Coccidia</taxon>
        <taxon>Eucoccidiorida</taxon>
        <taxon>Eimeriorina</taxon>
        <taxon>Sarcocystidae</taxon>
        <taxon>Besnoitia</taxon>
    </lineage>
</organism>